<dbReference type="RefSeq" id="WP_045968844.1">
    <property type="nucleotide sequence ID" value="NZ_CAWMED010000001.1"/>
</dbReference>
<sequence length="134" mass="15093">MLYPAFVEIDQDGSASGWFPDVAGCIFAGNTLEEAHSDAQSAINAHFELMKEQNLEFPFPKSMQEHLAEKAAEYQNGQWLLIPVNMSQFEDKTERINITLPLRLINRIDAKVKQHPEYGSRSGFLALAARKALQ</sequence>
<dbReference type="Proteomes" id="UP000032721">
    <property type="component" value="Chromosome"/>
</dbReference>
<dbReference type="OrthoDB" id="9807959at2"/>
<accession>A0A068QNK7</accession>
<protein>
    <submittedName>
        <fullName evidence="2">Phage protein</fullName>
    </submittedName>
    <submittedName>
        <fullName evidence="3">RNase H-like HicB family nuclease</fullName>
    </submittedName>
</protein>
<dbReference type="HOGENOM" id="CLU_114047_1_1_6"/>
<dbReference type="EMBL" id="VNHN01000002">
    <property type="protein sequence ID" value="TYP16570.1"/>
    <property type="molecule type" value="Genomic_DNA"/>
</dbReference>
<dbReference type="Gene3D" id="3.30.160.250">
    <property type="match status" value="1"/>
</dbReference>
<evidence type="ECO:0000259" key="1">
    <source>
        <dbReference type="Pfam" id="PF15919"/>
    </source>
</evidence>
<dbReference type="Pfam" id="PF15919">
    <property type="entry name" value="HicB_lk_antitox"/>
    <property type="match status" value="1"/>
</dbReference>
<organism evidence="2 4">
    <name type="scientific">Xenorhabdus doucetiae</name>
    <dbReference type="NCBI Taxonomy" id="351671"/>
    <lineage>
        <taxon>Bacteria</taxon>
        <taxon>Pseudomonadati</taxon>
        <taxon>Pseudomonadota</taxon>
        <taxon>Gammaproteobacteria</taxon>
        <taxon>Enterobacterales</taxon>
        <taxon>Morganellaceae</taxon>
        <taxon>Xenorhabdus</taxon>
    </lineage>
</organism>
<dbReference type="SUPFAM" id="SSF143100">
    <property type="entry name" value="TTHA1013/TTHA0281-like"/>
    <property type="match status" value="1"/>
</dbReference>
<dbReference type="EMBL" id="FO704550">
    <property type="protein sequence ID" value="CDG16523.1"/>
    <property type="molecule type" value="Genomic_DNA"/>
</dbReference>
<dbReference type="GO" id="GO:0006355">
    <property type="term" value="P:regulation of DNA-templated transcription"/>
    <property type="evidence" value="ECO:0007669"/>
    <property type="project" value="InterPro"/>
</dbReference>
<dbReference type="Gene3D" id="1.10.1220.10">
    <property type="entry name" value="Met repressor-like"/>
    <property type="match status" value="1"/>
</dbReference>
<keyword evidence="5" id="KW-1185">Reference proteome</keyword>
<reference evidence="3 5" key="2">
    <citation type="submission" date="2019-07" db="EMBL/GenBank/DDBJ databases">
        <title>Genomic Encyclopedia of Type Strains, Phase I: the one thousand microbial genomes (KMG-I) project.</title>
        <authorList>
            <person name="Kyrpides N."/>
        </authorList>
    </citation>
    <scope>NUCLEOTIDE SEQUENCE [LARGE SCALE GENOMIC DNA]</scope>
    <source>
        <strain evidence="3 5">DSM 17909</strain>
    </source>
</reference>
<dbReference type="STRING" id="351671.XDD1_0820"/>
<reference evidence="2 4" key="1">
    <citation type="submission" date="2013-07" db="EMBL/GenBank/DDBJ databases">
        <authorList>
            <person name="Genoscope - CEA"/>
        </authorList>
    </citation>
    <scope>NUCLEOTIDE SEQUENCE [LARGE SCALE GENOMIC DNA]</scope>
    <source>
        <strain evidence="2">FRM16</strain>
        <strain evidence="4">FRM16 / DSM 17909</strain>
    </source>
</reference>
<evidence type="ECO:0000313" key="3">
    <source>
        <dbReference type="EMBL" id="TYP16570.1"/>
    </source>
</evidence>
<dbReference type="AlphaFoldDB" id="A0A068QNK7"/>
<dbReference type="CDD" id="cd22231">
    <property type="entry name" value="RHH_NikR_HicB-like"/>
    <property type="match status" value="1"/>
</dbReference>
<dbReference type="GO" id="GO:0043565">
    <property type="term" value="F:sequence-specific DNA binding"/>
    <property type="evidence" value="ECO:0007669"/>
    <property type="project" value="UniProtKB-ARBA"/>
</dbReference>
<feature type="domain" description="HicB-like antitoxin of toxin-antitoxin system" evidence="1">
    <location>
        <begin position="3"/>
        <end position="129"/>
    </location>
</feature>
<dbReference type="Proteomes" id="UP000324170">
    <property type="component" value="Unassembled WGS sequence"/>
</dbReference>
<dbReference type="KEGG" id="xdo:XDD1_0820"/>
<dbReference type="InterPro" id="IPR031807">
    <property type="entry name" value="HicB-like"/>
</dbReference>
<name>A0A068QNK7_9GAMM</name>
<evidence type="ECO:0000313" key="4">
    <source>
        <dbReference type="Proteomes" id="UP000032721"/>
    </source>
</evidence>
<proteinExistence type="predicted"/>
<dbReference type="InterPro" id="IPR013321">
    <property type="entry name" value="Arc_rbn_hlx_hlx"/>
</dbReference>
<gene>
    <name evidence="3" type="ORF">LY16_00167</name>
    <name evidence="2" type="ORF">XDD1_0820</name>
</gene>
<evidence type="ECO:0000313" key="5">
    <source>
        <dbReference type="Proteomes" id="UP000324170"/>
    </source>
</evidence>
<dbReference type="InterPro" id="IPR035069">
    <property type="entry name" value="TTHA1013/TTHA0281-like"/>
</dbReference>
<evidence type="ECO:0000313" key="2">
    <source>
        <dbReference type="EMBL" id="CDG16523.1"/>
    </source>
</evidence>